<evidence type="ECO:0000256" key="4">
    <source>
        <dbReference type="ARBA" id="ARBA00022679"/>
    </source>
</evidence>
<gene>
    <name evidence="11" type="ORF">DPMN_099224</name>
</gene>
<comment type="catalytic activity">
    <reaction evidence="8">
        <text>L-threonyl-[protein] + ATP = O-phospho-L-threonyl-[protein] + ADP + H(+)</text>
        <dbReference type="Rhea" id="RHEA:46608"/>
        <dbReference type="Rhea" id="RHEA-COMP:11060"/>
        <dbReference type="Rhea" id="RHEA-COMP:11605"/>
        <dbReference type="ChEBI" id="CHEBI:15378"/>
        <dbReference type="ChEBI" id="CHEBI:30013"/>
        <dbReference type="ChEBI" id="CHEBI:30616"/>
        <dbReference type="ChEBI" id="CHEBI:61977"/>
        <dbReference type="ChEBI" id="CHEBI:456216"/>
        <dbReference type="EC" id="2.7.11.1"/>
    </reaction>
</comment>
<comment type="caution">
    <text evidence="11">The sequence shown here is derived from an EMBL/GenBank/DDBJ whole genome shotgun (WGS) entry which is preliminary data.</text>
</comment>
<keyword evidence="4" id="KW-0808">Transferase</keyword>
<dbReference type="AlphaFoldDB" id="A0A9D4LG31"/>
<keyword evidence="7" id="KW-0067">ATP-binding</keyword>
<keyword evidence="6" id="KW-0418">Kinase</keyword>
<accession>A0A9D4LG31</accession>
<comment type="catalytic activity">
    <reaction evidence="9">
        <text>L-seryl-[protein] + ATP = O-phospho-L-seryl-[protein] + ADP + H(+)</text>
        <dbReference type="Rhea" id="RHEA:17989"/>
        <dbReference type="Rhea" id="RHEA-COMP:9863"/>
        <dbReference type="Rhea" id="RHEA-COMP:11604"/>
        <dbReference type="ChEBI" id="CHEBI:15378"/>
        <dbReference type="ChEBI" id="CHEBI:29999"/>
        <dbReference type="ChEBI" id="CHEBI:30616"/>
        <dbReference type="ChEBI" id="CHEBI:83421"/>
        <dbReference type="ChEBI" id="CHEBI:456216"/>
        <dbReference type="EC" id="2.7.11.1"/>
    </reaction>
</comment>
<keyword evidence="5" id="KW-0547">Nucleotide-binding</keyword>
<dbReference type="EC" id="2.7.11.1" evidence="2"/>
<dbReference type="PANTHER" id="PTHR22984">
    <property type="entry name" value="SERINE/THREONINE-PROTEIN KINASE PIM"/>
    <property type="match status" value="1"/>
</dbReference>
<dbReference type="PANTHER" id="PTHR22984:SF25">
    <property type="entry name" value="PROTEIN KINASE DOMAIN-CONTAINING PROTEIN"/>
    <property type="match status" value="1"/>
</dbReference>
<dbReference type="InterPro" id="IPR051138">
    <property type="entry name" value="PIM_Ser/Thr_kinase"/>
</dbReference>
<dbReference type="GO" id="GO:0005524">
    <property type="term" value="F:ATP binding"/>
    <property type="evidence" value="ECO:0007669"/>
    <property type="project" value="UniProtKB-KW"/>
</dbReference>
<proteinExistence type="predicted"/>
<dbReference type="InterPro" id="IPR000719">
    <property type="entry name" value="Prot_kinase_dom"/>
</dbReference>
<dbReference type="GO" id="GO:0005737">
    <property type="term" value="C:cytoplasm"/>
    <property type="evidence" value="ECO:0007669"/>
    <property type="project" value="TreeGrafter"/>
</dbReference>
<keyword evidence="3" id="KW-0723">Serine/threonine-protein kinase</keyword>
<evidence type="ECO:0000313" key="12">
    <source>
        <dbReference type="Proteomes" id="UP000828390"/>
    </source>
</evidence>
<reference evidence="11" key="1">
    <citation type="journal article" date="2019" name="bioRxiv">
        <title>The Genome of the Zebra Mussel, Dreissena polymorpha: A Resource for Invasive Species Research.</title>
        <authorList>
            <person name="McCartney M.A."/>
            <person name="Auch B."/>
            <person name="Kono T."/>
            <person name="Mallez S."/>
            <person name="Zhang Y."/>
            <person name="Obille A."/>
            <person name="Becker A."/>
            <person name="Abrahante J.E."/>
            <person name="Garbe J."/>
            <person name="Badalamenti J.P."/>
            <person name="Herman A."/>
            <person name="Mangelson H."/>
            <person name="Liachko I."/>
            <person name="Sullivan S."/>
            <person name="Sone E.D."/>
            <person name="Koren S."/>
            <person name="Silverstein K.A.T."/>
            <person name="Beckman K.B."/>
            <person name="Gohl D.M."/>
        </authorList>
    </citation>
    <scope>NUCLEOTIDE SEQUENCE</scope>
    <source>
        <strain evidence="11">Duluth1</strain>
        <tissue evidence="11">Whole animal</tissue>
    </source>
</reference>
<evidence type="ECO:0000256" key="1">
    <source>
        <dbReference type="ARBA" id="ARBA00004340"/>
    </source>
</evidence>
<dbReference type="Pfam" id="PF00069">
    <property type="entry name" value="Pkinase"/>
    <property type="match status" value="1"/>
</dbReference>
<dbReference type="Proteomes" id="UP000828390">
    <property type="component" value="Unassembled WGS sequence"/>
</dbReference>
<evidence type="ECO:0000256" key="6">
    <source>
        <dbReference type="ARBA" id="ARBA00022777"/>
    </source>
</evidence>
<evidence type="ECO:0000256" key="7">
    <source>
        <dbReference type="ARBA" id="ARBA00022840"/>
    </source>
</evidence>
<dbReference type="SUPFAM" id="SSF56112">
    <property type="entry name" value="Protein kinase-like (PK-like)"/>
    <property type="match status" value="1"/>
</dbReference>
<comment type="subcellular location">
    <subcellularLocation>
        <location evidence="1">Host cell</location>
    </subcellularLocation>
</comment>
<evidence type="ECO:0000259" key="10">
    <source>
        <dbReference type="PROSITE" id="PS50011"/>
    </source>
</evidence>
<evidence type="ECO:0000256" key="3">
    <source>
        <dbReference type="ARBA" id="ARBA00022527"/>
    </source>
</evidence>
<evidence type="ECO:0000256" key="5">
    <source>
        <dbReference type="ARBA" id="ARBA00022741"/>
    </source>
</evidence>
<keyword evidence="12" id="KW-1185">Reference proteome</keyword>
<dbReference type="EMBL" id="JAIWYP010000003">
    <property type="protein sequence ID" value="KAH3856632.1"/>
    <property type="molecule type" value="Genomic_DNA"/>
</dbReference>
<organism evidence="11 12">
    <name type="scientific">Dreissena polymorpha</name>
    <name type="common">Zebra mussel</name>
    <name type="synonym">Mytilus polymorpha</name>
    <dbReference type="NCBI Taxonomy" id="45954"/>
    <lineage>
        <taxon>Eukaryota</taxon>
        <taxon>Metazoa</taxon>
        <taxon>Spiralia</taxon>
        <taxon>Lophotrochozoa</taxon>
        <taxon>Mollusca</taxon>
        <taxon>Bivalvia</taxon>
        <taxon>Autobranchia</taxon>
        <taxon>Heteroconchia</taxon>
        <taxon>Euheterodonta</taxon>
        <taxon>Imparidentia</taxon>
        <taxon>Neoheterodontei</taxon>
        <taxon>Myida</taxon>
        <taxon>Dreissenoidea</taxon>
        <taxon>Dreissenidae</taxon>
        <taxon>Dreissena</taxon>
    </lineage>
</organism>
<dbReference type="InterPro" id="IPR011009">
    <property type="entry name" value="Kinase-like_dom_sf"/>
</dbReference>
<evidence type="ECO:0000256" key="2">
    <source>
        <dbReference type="ARBA" id="ARBA00012513"/>
    </source>
</evidence>
<reference evidence="11" key="2">
    <citation type="submission" date="2020-11" db="EMBL/GenBank/DDBJ databases">
        <authorList>
            <person name="McCartney M.A."/>
            <person name="Auch B."/>
            <person name="Kono T."/>
            <person name="Mallez S."/>
            <person name="Becker A."/>
            <person name="Gohl D.M."/>
            <person name="Silverstein K.A.T."/>
            <person name="Koren S."/>
            <person name="Bechman K.B."/>
            <person name="Herman A."/>
            <person name="Abrahante J.E."/>
            <person name="Garbe J."/>
        </authorList>
    </citation>
    <scope>NUCLEOTIDE SEQUENCE</scope>
    <source>
        <strain evidence="11">Duluth1</strain>
        <tissue evidence="11">Whole animal</tissue>
    </source>
</reference>
<evidence type="ECO:0000256" key="9">
    <source>
        <dbReference type="ARBA" id="ARBA00048679"/>
    </source>
</evidence>
<feature type="domain" description="Protein kinase" evidence="10">
    <location>
        <begin position="11"/>
        <end position="202"/>
    </location>
</feature>
<dbReference type="SMART" id="SM00220">
    <property type="entry name" value="S_TKc"/>
    <property type="match status" value="1"/>
</dbReference>
<name>A0A9D4LG31_DREPO</name>
<evidence type="ECO:0000256" key="8">
    <source>
        <dbReference type="ARBA" id="ARBA00047899"/>
    </source>
</evidence>
<dbReference type="GO" id="GO:0043657">
    <property type="term" value="C:host cell"/>
    <property type="evidence" value="ECO:0007669"/>
    <property type="project" value="UniProtKB-SubCell"/>
</dbReference>
<protein>
    <recommendedName>
        <fullName evidence="2">non-specific serine/threonine protein kinase</fullName>
        <ecNumber evidence="2">2.7.11.1</ecNumber>
    </recommendedName>
</protein>
<sequence>MDKVASLLKKYYIEDLIKTGATARVIKAVRCLDSKVFAMKVVKTVKEPTLFSKELLFNQTLKASGNKGVINMPKYVIDYEKGRYVMIMDYMPMDLHTYVLNRQTPITEGECCNIISQVVNILLHIENHACVQHMDPKMENVLIDPETKEVKLFDFGHLAQVAHLWTDSTSLVTKVSWATETIKEGRFYPKRTIVWQVGILAK</sequence>
<dbReference type="Gene3D" id="1.10.510.10">
    <property type="entry name" value="Transferase(Phosphotransferase) domain 1"/>
    <property type="match status" value="1"/>
</dbReference>
<evidence type="ECO:0000313" key="11">
    <source>
        <dbReference type="EMBL" id="KAH3856632.1"/>
    </source>
</evidence>
<dbReference type="GO" id="GO:0004674">
    <property type="term" value="F:protein serine/threonine kinase activity"/>
    <property type="evidence" value="ECO:0007669"/>
    <property type="project" value="UniProtKB-KW"/>
</dbReference>
<dbReference type="PROSITE" id="PS50011">
    <property type="entry name" value="PROTEIN_KINASE_DOM"/>
    <property type="match status" value="1"/>
</dbReference>